<proteinExistence type="predicted"/>
<organism evidence="1 2">
    <name type="scientific">Portunus trituberculatus</name>
    <name type="common">Swimming crab</name>
    <name type="synonym">Neptunus trituberculatus</name>
    <dbReference type="NCBI Taxonomy" id="210409"/>
    <lineage>
        <taxon>Eukaryota</taxon>
        <taxon>Metazoa</taxon>
        <taxon>Ecdysozoa</taxon>
        <taxon>Arthropoda</taxon>
        <taxon>Crustacea</taxon>
        <taxon>Multicrustacea</taxon>
        <taxon>Malacostraca</taxon>
        <taxon>Eumalacostraca</taxon>
        <taxon>Eucarida</taxon>
        <taxon>Decapoda</taxon>
        <taxon>Pleocyemata</taxon>
        <taxon>Brachyura</taxon>
        <taxon>Eubrachyura</taxon>
        <taxon>Portunoidea</taxon>
        <taxon>Portunidae</taxon>
        <taxon>Portuninae</taxon>
        <taxon>Portunus</taxon>
    </lineage>
</organism>
<dbReference type="Pfam" id="PF06209">
    <property type="entry name" value="COBRA1"/>
    <property type="match status" value="1"/>
</dbReference>
<dbReference type="OrthoDB" id="5548359at2759"/>
<sequence length="109" mass="12539">MILCDPYAINFLANSVVRLLQHLMNNEAMPRDNSVLVLMLRMLALGLHSWDMIESQLFREPKLDPQIVTKFLPALVSLMVDDDVRRLNARLPLDERESAITIIEHSGER</sequence>
<evidence type="ECO:0000313" key="1">
    <source>
        <dbReference type="EMBL" id="MPC87669.1"/>
    </source>
</evidence>
<keyword evidence="1" id="KW-0648">Protein biosynthesis</keyword>
<dbReference type="GO" id="GO:0003746">
    <property type="term" value="F:translation elongation factor activity"/>
    <property type="evidence" value="ECO:0007669"/>
    <property type="project" value="UniProtKB-KW"/>
</dbReference>
<dbReference type="AlphaFoldDB" id="A0A5B7IZE4"/>
<name>A0A5B7IZE4_PORTR</name>
<gene>
    <name evidence="1" type="primary">NELF-B_4</name>
    <name evidence="1" type="ORF">E2C01_082541</name>
</gene>
<keyword evidence="2" id="KW-1185">Reference proteome</keyword>
<dbReference type="Proteomes" id="UP000324222">
    <property type="component" value="Unassembled WGS sequence"/>
</dbReference>
<dbReference type="PANTHER" id="PTHR13503:SF3">
    <property type="entry name" value="NEGATIVE ELONGATION FACTOR B"/>
    <property type="match status" value="1"/>
</dbReference>
<accession>A0A5B7IZE4</accession>
<dbReference type="GO" id="GO:0034244">
    <property type="term" value="P:negative regulation of transcription elongation by RNA polymerase II"/>
    <property type="evidence" value="ECO:0007669"/>
    <property type="project" value="TreeGrafter"/>
</dbReference>
<reference evidence="1 2" key="1">
    <citation type="submission" date="2019-05" db="EMBL/GenBank/DDBJ databases">
        <title>Another draft genome of Portunus trituberculatus and its Hox gene families provides insights of decapod evolution.</title>
        <authorList>
            <person name="Jeong J.-H."/>
            <person name="Song I."/>
            <person name="Kim S."/>
            <person name="Choi T."/>
            <person name="Kim D."/>
            <person name="Ryu S."/>
            <person name="Kim W."/>
        </authorList>
    </citation>
    <scope>NUCLEOTIDE SEQUENCE [LARGE SCALE GENOMIC DNA]</scope>
    <source>
        <tissue evidence="1">Muscle</tissue>
    </source>
</reference>
<dbReference type="PANTHER" id="PTHR13503">
    <property type="entry name" value="NEGATIVE ELONGATION FACTOR COMPLEX MEMBER B"/>
    <property type="match status" value="1"/>
</dbReference>
<dbReference type="GO" id="GO:0032021">
    <property type="term" value="C:NELF complex"/>
    <property type="evidence" value="ECO:0007669"/>
    <property type="project" value="TreeGrafter"/>
</dbReference>
<evidence type="ECO:0000313" key="2">
    <source>
        <dbReference type="Proteomes" id="UP000324222"/>
    </source>
</evidence>
<comment type="caution">
    <text evidence="1">The sequence shown here is derived from an EMBL/GenBank/DDBJ whole genome shotgun (WGS) entry which is preliminary data.</text>
</comment>
<keyword evidence="1" id="KW-0251">Elongation factor</keyword>
<protein>
    <submittedName>
        <fullName evidence="1">Negative elongation factor B</fullName>
    </submittedName>
</protein>
<dbReference type="EMBL" id="VSRR010075216">
    <property type="protein sequence ID" value="MPC87669.1"/>
    <property type="molecule type" value="Genomic_DNA"/>
</dbReference>
<dbReference type="InterPro" id="IPR010405">
    <property type="entry name" value="COBRA1"/>
</dbReference>